<evidence type="ECO:0000313" key="2">
    <source>
        <dbReference type="Proteomes" id="UP000054549"/>
    </source>
</evidence>
<sequence length="115" mass="12461">MALFNTIVAGAPVTGRDVYVPPVTYPTVGTIWKAGGTYNVTWDTTNPPRQITNKMGRIVLAKAGRLQLDHTLALGFDILTGIHEVIVPRNITSGRDYQIVLFGDSGNSCAEFTIL</sequence>
<dbReference type="InParanoid" id="A0A0C2SE99"/>
<dbReference type="EMBL" id="KN818285">
    <property type="protein sequence ID" value="KIL61385.1"/>
    <property type="molecule type" value="Genomic_DNA"/>
</dbReference>
<accession>A0A0C2SE99</accession>
<dbReference type="Proteomes" id="UP000054549">
    <property type="component" value="Unassembled WGS sequence"/>
</dbReference>
<reference evidence="1 2" key="1">
    <citation type="submission" date="2014-04" db="EMBL/GenBank/DDBJ databases">
        <title>Evolutionary Origins and Diversification of the Mycorrhizal Mutualists.</title>
        <authorList>
            <consortium name="DOE Joint Genome Institute"/>
            <consortium name="Mycorrhizal Genomics Consortium"/>
            <person name="Kohler A."/>
            <person name="Kuo A."/>
            <person name="Nagy L.G."/>
            <person name="Floudas D."/>
            <person name="Copeland A."/>
            <person name="Barry K.W."/>
            <person name="Cichocki N."/>
            <person name="Veneault-Fourrey C."/>
            <person name="LaButti K."/>
            <person name="Lindquist E.A."/>
            <person name="Lipzen A."/>
            <person name="Lundell T."/>
            <person name="Morin E."/>
            <person name="Murat C."/>
            <person name="Riley R."/>
            <person name="Ohm R."/>
            <person name="Sun H."/>
            <person name="Tunlid A."/>
            <person name="Henrissat B."/>
            <person name="Grigoriev I.V."/>
            <person name="Hibbett D.S."/>
            <person name="Martin F."/>
        </authorList>
    </citation>
    <scope>NUCLEOTIDE SEQUENCE [LARGE SCALE GENOMIC DNA]</scope>
    <source>
        <strain evidence="1 2">Koide BX008</strain>
    </source>
</reference>
<proteinExistence type="predicted"/>
<evidence type="ECO:0000313" key="1">
    <source>
        <dbReference type="EMBL" id="KIL61385.1"/>
    </source>
</evidence>
<protein>
    <submittedName>
        <fullName evidence="1">Uncharacterized protein</fullName>
    </submittedName>
</protein>
<dbReference type="HOGENOM" id="CLU_083660_2_1_1"/>
<name>A0A0C2SE99_AMAMK</name>
<keyword evidence="2" id="KW-1185">Reference proteome</keyword>
<organism evidence="1 2">
    <name type="scientific">Amanita muscaria (strain Koide BX008)</name>
    <dbReference type="NCBI Taxonomy" id="946122"/>
    <lineage>
        <taxon>Eukaryota</taxon>
        <taxon>Fungi</taxon>
        <taxon>Dikarya</taxon>
        <taxon>Basidiomycota</taxon>
        <taxon>Agaricomycotina</taxon>
        <taxon>Agaricomycetes</taxon>
        <taxon>Agaricomycetidae</taxon>
        <taxon>Agaricales</taxon>
        <taxon>Pluteineae</taxon>
        <taxon>Amanitaceae</taxon>
        <taxon>Amanita</taxon>
    </lineage>
</organism>
<dbReference type="AlphaFoldDB" id="A0A0C2SE99"/>
<gene>
    <name evidence="1" type="ORF">M378DRAFT_167029</name>
</gene>
<dbReference type="OrthoDB" id="2317741at2759"/>